<dbReference type="EMBL" id="JH687810">
    <property type="protein sequence ID" value="EJD39781.1"/>
    <property type="molecule type" value="Genomic_DNA"/>
</dbReference>
<dbReference type="InParanoid" id="J0D1R9"/>
<accession>J0D1R9</accession>
<organism evidence="1 2">
    <name type="scientific">Auricularia subglabra (strain TFB-10046 / SS5)</name>
    <name type="common">White-rot fungus</name>
    <name type="synonym">Auricularia delicata (strain TFB10046)</name>
    <dbReference type="NCBI Taxonomy" id="717982"/>
    <lineage>
        <taxon>Eukaryota</taxon>
        <taxon>Fungi</taxon>
        <taxon>Dikarya</taxon>
        <taxon>Basidiomycota</taxon>
        <taxon>Agaricomycotina</taxon>
        <taxon>Agaricomycetes</taxon>
        <taxon>Auriculariales</taxon>
        <taxon>Auriculariaceae</taxon>
        <taxon>Auricularia</taxon>
    </lineage>
</organism>
<evidence type="ECO:0000313" key="2">
    <source>
        <dbReference type="Proteomes" id="UP000006514"/>
    </source>
</evidence>
<evidence type="ECO:0000313" key="1">
    <source>
        <dbReference type="EMBL" id="EJD39781.1"/>
    </source>
</evidence>
<protein>
    <submittedName>
        <fullName evidence="1">Uncharacterized protein</fullName>
    </submittedName>
</protein>
<proteinExistence type="predicted"/>
<keyword evidence="2" id="KW-1185">Reference proteome</keyword>
<reference evidence="2" key="1">
    <citation type="journal article" date="2012" name="Science">
        <title>The Paleozoic origin of enzymatic lignin decomposition reconstructed from 31 fungal genomes.</title>
        <authorList>
            <person name="Floudas D."/>
            <person name="Binder M."/>
            <person name="Riley R."/>
            <person name="Barry K."/>
            <person name="Blanchette R.A."/>
            <person name="Henrissat B."/>
            <person name="Martinez A.T."/>
            <person name="Otillar R."/>
            <person name="Spatafora J.W."/>
            <person name="Yadav J.S."/>
            <person name="Aerts A."/>
            <person name="Benoit I."/>
            <person name="Boyd A."/>
            <person name="Carlson A."/>
            <person name="Copeland A."/>
            <person name="Coutinho P.M."/>
            <person name="de Vries R.P."/>
            <person name="Ferreira P."/>
            <person name="Findley K."/>
            <person name="Foster B."/>
            <person name="Gaskell J."/>
            <person name="Glotzer D."/>
            <person name="Gorecki P."/>
            <person name="Heitman J."/>
            <person name="Hesse C."/>
            <person name="Hori C."/>
            <person name="Igarashi K."/>
            <person name="Jurgens J.A."/>
            <person name="Kallen N."/>
            <person name="Kersten P."/>
            <person name="Kohler A."/>
            <person name="Kuees U."/>
            <person name="Kumar T.K.A."/>
            <person name="Kuo A."/>
            <person name="LaButti K."/>
            <person name="Larrondo L.F."/>
            <person name="Lindquist E."/>
            <person name="Ling A."/>
            <person name="Lombard V."/>
            <person name="Lucas S."/>
            <person name="Lundell T."/>
            <person name="Martin R."/>
            <person name="McLaughlin D.J."/>
            <person name="Morgenstern I."/>
            <person name="Morin E."/>
            <person name="Murat C."/>
            <person name="Nagy L.G."/>
            <person name="Nolan M."/>
            <person name="Ohm R.A."/>
            <person name="Patyshakuliyeva A."/>
            <person name="Rokas A."/>
            <person name="Ruiz-Duenas F.J."/>
            <person name="Sabat G."/>
            <person name="Salamov A."/>
            <person name="Samejima M."/>
            <person name="Schmutz J."/>
            <person name="Slot J.C."/>
            <person name="St John F."/>
            <person name="Stenlid J."/>
            <person name="Sun H."/>
            <person name="Sun S."/>
            <person name="Syed K."/>
            <person name="Tsang A."/>
            <person name="Wiebenga A."/>
            <person name="Young D."/>
            <person name="Pisabarro A."/>
            <person name="Eastwood D.C."/>
            <person name="Martin F."/>
            <person name="Cullen D."/>
            <person name="Grigoriev I.V."/>
            <person name="Hibbett D.S."/>
        </authorList>
    </citation>
    <scope>NUCLEOTIDE SEQUENCE [LARGE SCALE GENOMIC DNA]</scope>
    <source>
        <strain evidence="2">TFB10046</strain>
    </source>
</reference>
<dbReference type="KEGG" id="adl:AURDEDRAFT_116064"/>
<dbReference type="Proteomes" id="UP000006514">
    <property type="component" value="Unassembled WGS sequence"/>
</dbReference>
<gene>
    <name evidence="1" type="ORF">AURDEDRAFT_116064</name>
</gene>
<name>J0D1R9_AURST</name>
<sequence>MLRTLALSVQRGNGDPGSTRSFPWHLLRDIIGRIPPACPALTELIFDVVHDDDDDYDAAPPDLADAQQLVWALFLAPCGLPDVRVKGFPASVLSGADFPDVLADASHIHFDTGETLDVARTDYSCVSAEVPGFEPIVGQC</sequence>
<dbReference type="AlphaFoldDB" id="J0D1R9"/>